<evidence type="ECO:0000313" key="2">
    <source>
        <dbReference type="Proteomes" id="UP000799754"/>
    </source>
</evidence>
<comment type="caution">
    <text evidence="1">The sequence shown here is derived from an EMBL/GenBank/DDBJ whole genome shotgun (WGS) entry which is preliminary data.</text>
</comment>
<dbReference type="EMBL" id="MU006748">
    <property type="protein sequence ID" value="KAF2622005.1"/>
    <property type="molecule type" value="Genomic_DNA"/>
</dbReference>
<protein>
    <submittedName>
        <fullName evidence="1">Uncharacterized protein</fullName>
    </submittedName>
</protein>
<proteinExistence type="predicted"/>
<keyword evidence="2" id="KW-1185">Reference proteome</keyword>
<gene>
    <name evidence="1" type="ORF">BU25DRAFT_353146</name>
</gene>
<reference evidence="1" key="1">
    <citation type="journal article" date="2020" name="Stud. Mycol.">
        <title>101 Dothideomycetes genomes: a test case for predicting lifestyles and emergence of pathogens.</title>
        <authorList>
            <person name="Haridas S."/>
            <person name="Albert R."/>
            <person name="Binder M."/>
            <person name="Bloem J."/>
            <person name="Labutti K."/>
            <person name="Salamov A."/>
            <person name="Andreopoulos B."/>
            <person name="Baker S."/>
            <person name="Barry K."/>
            <person name="Bills G."/>
            <person name="Bluhm B."/>
            <person name="Cannon C."/>
            <person name="Castanera R."/>
            <person name="Culley D."/>
            <person name="Daum C."/>
            <person name="Ezra D."/>
            <person name="Gonzalez J."/>
            <person name="Henrissat B."/>
            <person name="Kuo A."/>
            <person name="Liang C."/>
            <person name="Lipzen A."/>
            <person name="Lutzoni F."/>
            <person name="Magnuson J."/>
            <person name="Mondo S."/>
            <person name="Nolan M."/>
            <person name="Ohm R."/>
            <person name="Pangilinan J."/>
            <person name="Park H.-J."/>
            <person name="Ramirez L."/>
            <person name="Alfaro M."/>
            <person name="Sun H."/>
            <person name="Tritt A."/>
            <person name="Yoshinaga Y."/>
            <person name="Zwiers L.-H."/>
            <person name="Turgeon B."/>
            <person name="Goodwin S."/>
            <person name="Spatafora J."/>
            <person name="Crous P."/>
            <person name="Grigoriev I."/>
        </authorList>
    </citation>
    <scope>NUCLEOTIDE SEQUENCE</scope>
    <source>
        <strain evidence="1">CBS 525.71</strain>
    </source>
</reference>
<evidence type="ECO:0000313" key="1">
    <source>
        <dbReference type="EMBL" id="KAF2622005.1"/>
    </source>
</evidence>
<dbReference type="Proteomes" id="UP000799754">
    <property type="component" value="Unassembled WGS sequence"/>
</dbReference>
<feature type="non-terminal residue" evidence="1">
    <location>
        <position position="227"/>
    </location>
</feature>
<organism evidence="1 2">
    <name type="scientific">Macroventuria anomochaeta</name>
    <dbReference type="NCBI Taxonomy" id="301207"/>
    <lineage>
        <taxon>Eukaryota</taxon>
        <taxon>Fungi</taxon>
        <taxon>Dikarya</taxon>
        <taxon>Ascomycota</taxon>
        <taxon>Pezizomycotina</taxon>
        <taxon>Dothideomycetes</taxon>
        <taxon>Pleosporomycetidae</taxon>
        <taxon>Pleosporales</taxon>
        <taxon>Pleosporineae</taxon>
        <taxon>Didymellaceae</taxon>
        <taxon>Macroventuria</taxon>
    </lineage>
</organism>
<sequence length="227" mass="25962">MDTTVFSSASFEGAYVGKNIYQPLLESYQKLFTHYGKPVRIINPNKRNCNAGYLVKQGLPPLFVAHSLLDAVWLLQQSLPEDSVTDQIWQQLTKAEEEEKEEGEEEEEGREREKEEKEEKKKNSKGSNRKPVTTTVSNHNQTVEKRQKQRAEVQRSKKKEDLGLVQPATTANPKEHAAYQSITPQDCSVYSWIFLQSYKDGSTFYQEAKTPYTLAVTMIKKARVLGN</sequence>
<name>A0ACB6RJB8_9PLEO</name>
<accession>A0ACB6RJB8</accession>